<feature type="coiled-coil region" evidence="1">
    <location>
        <begin position="121"/>
        <end position="155"/>
    </location>
</feature>
<evidence type="ECO:0000256" key="1">
    <source>
        <dbReference type="SAM" id="Coils"/>
    </source>
</evidence>
<dbReference type="PANTHER" id="PTHR33215">
    <property type="entry name" value="PROTEIN DISTAL ANTENNA"/>
    <property type="match status" value="1"/>
</dbReference>
<dbReference type="GO" id="GO:0006313">
    <property type="term" value="P:DNA transposition"/>
    <property type="evidence" value="ECO:0007669"/>
    <property type="project" value="InterPro"/>
</dbReference>
<dbReference type="InterPro" id="IPR009057">
    <property type="entry name" value="Homeodomain-like_sf"/>
</dbReference>
<evidence type="ECO:0000313" key="2">
    <source>
        <dbReference type="EMBL" id="PSJ32085.1"/>
    </source>
</evidence>
<dbReference type="PANTHER" id="PTHR33215:SF13">
    <property type="entry name" value="PROTEIN DISTAL ANTENNA"/>
    <property type="match status" value="1"/>
</dbReference>
<organism evidence="2 3">
    <name type="scientific">Peptostreptococcus russellii</name>
    <dbReference type="NCBI Taxonomy" id="215200"/>
    <lineage>
        <taxon>Bacteria</taxon>
        <taxon>Bacillati</taxon>
        <taxon>Bacillota</taxon>
        <taxon>Clostridia</taxon>
        <taxon>Peptostreptococcales</taxon>
        <taxon>Peptostreptococcaceae</taxon>
        <taxon>Peptostreptococcus</taxon>
    </lineage>
</organism>
<keyword evidence="3" id="KW-1185">Reference proteome</keyword>
<name>A0A2P7Q299_9FIRM</name>
<dbReference type="Proteomes" id="UP000241434">
    <property type="component" value="Unassembled WGS sequence"/>
</dbReference>
<sequence length="172" mass="20094">MIMSKTKKKRSYTEEFKTSVLQKLEEPNNTITSLSDELGVPRPTIYQWIKKAEADNMKVSINHKVTSKWTSEDKFHVVLETSTFSETELAEYCRRKGIYVDEVKMWRNQCLKANEEAKEDPKELKESLKAEKDLNKELERELRRKDKALAETAALLVLRKKANAIWGDPEEE</sequence>
<dbReference type="Pfam" id="PF01527">
    <property type="entry name" value="HTH_Tnp_1"/>
    <property type="match status" value="1"/>
</dbReference>
<dbReference type="Gene3D" id="1.10.10.60">
    <property type="entry name" value="Homeodomain-like"/>
    <property type="match status" value="1"/>
</dbReference>
<evidence type="ECO:0008006" key="4">
    <source>
        <dbReference type="Google" id="ProtNLM"/>
    </source>
</evidence>
<gene>
    <name evidence="2" type="ORF">UF10_01380</name>
</gene>
<protein>
    <recommendedName>
        <fullName evidence="4">Transposase</fullName>
    </recommendedName>
</protein>
<dbReference type="GO" id="GO:0003677">
    <property type="term" value="F:DNA binding"/>
    <property type="evidence" value="ECO:0007669"/>
    <property type="project" value="InterPro"/>
</dbReference>
<dbReference type="SUPFAM" id="SSF46689">
    <property type="entry name" value="Homeodomain-like"/>
    <property type="match status" value="1"/>
</dbReference>
<dbReference type="InterPro" id="IPR051839">
    <property type="entry name" value="RD_transcriptional_regulator"/>
</dbReference>
<accession>A0A2P7Q299</accession>
<dbReference type="GO" id="GO:0004803">
    <property type="term" value="F:transposase activity"/>
    <property type="evidence" value="ECO:0007669"/>
    <property type="project" value="InterPro"/>
</dbReference>
<dbReference type="EMBL" id="JYGE01000002">
    <property type="protein sequence ID" value="PSJ32085.1"/>
    <property type="molecule type" value="Genomic_DNA"/>
</dbReference>
<proteinExistence type="predicted"/>
<dbReference type="InterPro" id="IPR002514">
    <property type="entry name" value="Transposase_8"/>
</dbReference>
<comment type="caution">
    <text evidence="2">The sequence shown here is derived from an EMBL/GenBank/DDBJ whole genome shotgun (WGS) entry which is preliminary data.</text>
</comment>
<dbReference type="AlphaFoldDB" id="A0A2P7Q299"/>
<keyword evidence="1" id="KW-0175">Coiled coil</keyword>
<reference evidence="2" key="1">
    <citation type="thesis" date="2015" institute="Rutgers" country="The State University of New Jersey, 14 College Farm Rd., New Brunswick, NJ, USA">
        <title>Ammonia toxicity in bacteria and its implications for treatment of and resource recovery from highly nitrogenous organic wastes.</title>
        <authorList>
            <person name="Luther A.K."/>
        </authorList>
    </citation>
    <scope>NUCLEOTIDE SEQUENCE</scope>
    <source>
        <strain evidence="2">RT-10B</strain>
    </source>
</reference>
<evidence type="ECO:0000313" key="3">
    <source>
        <dbReference type="Proteomes" id="UP000241434"/>
    </source>
</evidence>